<dbReference type="Proteomes" id="UP000053392">
    <property type="component" value="Unassembled WGS sequence"/>
</dbReference>
<protein>
    <submittedName>
        <fullName evidence="2">Unplaced genomic scaffold supercont1.5, whole genome shotgun sequence</fullName>
    </submittedName>
</protein>
<gene>
    <name evidence="2" type="ORF">I313_02425</name>
</gene>
<feature type="region of interest" description="Disordered" evidence="1">
    <location>
        <begin position="18"/>
        <end position="189"/>
    </location>
</feature>
<evidence type="ECO:0000313" key="2">
    <source>
        <dbReference type="EMBL" id="KIR41301.1"/>
    </source>
</evidence>
<feature type="compositionally biased region" description="Polar residues" evidence="1">
    <location>
        <begin position="35"/>
        <end position="69"/>
    </location>
</feature>
<accession>A0A0D0V1K6</accession>
<name>A0A0D0V1K6_9TREE</name>
<feature type="compositionally biased region" description="Basic residues" evidence="1">
    <location>
        <begin position="114"/>
        <end position="126"/>
    </location>
</feature>
<feature type="compositionally biased region" description="Low complexity" evidence="1">
    <location>
        <begin position="129"/>
        <end position="141"/>
    </location>
</feature>
<dbReference type="OrthoDB" id="2575912at2759"/>
<dbReference type="EMBL" id="KN847900">
    <property type="protein sequence ID" value="KIR41301.1"/>
    <property type="molecule type" value="Genomic_DNA"/>
</dbReference>
<organism evidence="2 3">
    <name type="scientific">Cryptococcus deuterogattii Ram5</name>
    <dbReference type="NCBI Taxonomy" id="1296110"/>
    <lineage>
        <taxon>Eukaryota</taxon>
        <taxon>Fungi</taxon>
        <taxon>Dikarya</taxon>
        <taxon>Basidiomycota</taxon>
        <taxon>Agaricomycotina</taxon>
        <taxon>Tremellomycetes</taxon>
        <taxon>Tremellales</taxon>
        <taxon>Cryptococcaceae</taxon>
        <taxon>Cryptococcus</taxon>
        <taxon>Cryptococcus gattii species complex</taxon>
    </lineage>
</organism>
<proteinExistence type="predicted"/>
<evidence type="ECO:0000313" key="3">
    <source>
        <dbReference type="Proteomes" id="UP000053392"/>
    </source>
</evidence>
<reference evidence="2 3" key="1">
    <citation type="submission" date="2015-01" db="EMBL/GenBank/DDBJ databases">
        <title>The Genome Sequence of Cryptococcus gattii Ram5.</title>
        <authorList>
            <consortium name="The Broad Institute Genomics Platform"/>
            <person name="Cuomo C."/>
            <person name="Litvintseva A."/>
            <person name="Chen Y."/>
            <person name="Heitman J."/>
            <person name="Sun S."/>
            <person name="Springer D."/>
            <person name="Dromer F."/>
            <person name="Young S."/>
            <person name="Zeng Q."/>
            <person name="Gargeya S."/>
            <person name="Abouelleil A."/>
            <person name="Alvarado L."/>
            <person name="Chapman S.B."/>
            <person name="Gainer-Dewar J."/>
            <person name="Goldberg J."/>
            <person name="Griggs A."/>
            <person name="Gujja S."/>
            <person name="Hansen M."/>
            <person name="Howarth C."/>
            <person name="Imamovic A."/>
            <person name="Larimer J."/>
            <person name="Murphy C."/>
            <person name="Naylor J."/>
            <person name="Pearson M."/>
            <person name="Priest M."/>
            <person name="Roberts A."/>
            <person name="Saif S."/>
            <person name="Shea T."/>
            <person name="Sykes S."/>
            <person name="Wortman J."/>
            <person name="Nusbaum C."/>
            <person name="Birren B."/>
        </authorList>
    </citation>
    <scope>NUCLEOTIDE SEQUENCE [LARGE SCALE GENOMIC DNA]</scope>
    <source>
        <strain evidence="2 3">Ram5</strain>
    </source>
</reference>
<dbReference type="HOGENOM" id="CLU_1180165_0_0_1"/>
<feature type="compositionally biased region" description="Basic and acidic residues" evidence="1">
    <location>
        <begin position="74"/>
        <end position="102"/>
    </location>
</feature>
<keyword evidence="3" id="KW-1185">Reference proteome</keyword>
<dbReference type="AlphaFoldDB" id="A0A0D0V1K6"/>
<feature type="non-terminal residue" evidence="2">
    <location>
        <position position="1"/>
    </location>
</feature>
<evidence type="ECO:0000256" key="1">
    <source>
        <dbReference type="SAM" id="MobiDB-lite"/>
    </source>
</evidence>
<sequence>INNTRSKSQLELVGLCSNANAAKPNPPSPGPSSPMTCTFAFQSPKTPNSDRFTSPLSLYSTPKSLSGSPTPGRGHTEPKPEAATELVVERVTEYATEDKNESTLESSTAPKPQPKTRPRHKAKTQPKGKAQSAKAKSSIKAMPRPKASPQPRGKSQNRQFKAAPQHKSVPRDSRKCTKSPAIGHDENAAKGNGYTLLDVLAASRIVNDTRGSDSNLFGLLLLSVISELQPSWTSGKVIA</sequence>